<organism evidence="6 7">
    <name type="scientific">Rubrobacter xylanophilus</name>
    <dbReference type="NCBI Taxonomy" id="49319"/>
    <lineage>
        <taxon>Bacteria</taxon>
        <taxon>Bacillati</taxon>
        <taxon>Actinomycetota</taxon>
        <taxon>Rubrobacteria</taxon>
        <taxon>Rubrobacterales</taxon>
        <taxon>Rubrobacteraceae</taxon>
        <taxon>Rubrobacter</taxon>
    </lineage>
</organism>
<sequence length="256" mass="28613">MLEQRTTRYGKTDPAGLVAAYREHGDRRALERLFASQGALLGSIVRRYAGSSREPREDLLQAGYVGLMKAVNGYDPSCGASFGSYAYAMMEGEIRHHLRDSGLVRRPRWASSLHARISEATARLTRELGRPPLPEEVAREANITPEGLKELMKLYFATNVSSLDEEPDIGAIRSLHYESFSLPVEDRIWLEEALESLSELQRRAVYLFFYKDLTQTEIGRRLGVSQRKVSRLVASALRNLARGLEPGSGGKCDPVT</sequence>
<dbReference type="PROSITE" id="PS00715">
    <property type="entry name" value="SIGMA70_1"/>
    <property type="match status" value="1"/>
</dbReference>
<evidence type="ECO:0000256" key="1">
    <source>
        <dbReference type="ARBA" id="ARBA00023015"/>
    </source>
</evidence>
<gene>
    <name evidence="6" type="ORF">RxyAA322_04720</name>
</gene>
<dbReference type="AlphaFoldDB" id="A0A510HFA7"/>
<dbReference type="SUPFAM" id="SSF88946">
    <property type="entry name" value="Sigma2 domain of RNA polymerase sigma factors"/>
    <property type="match status" value="1"/>
</dbReference>
<protein>
    <submittedName>
        <fullName evidence="6">FliA/WhiG subfamily RNA polymerase sigma-28 subunit</fullName>
    </submittedName>
</protein>
<keyword evidence="7" id="KW-1185">Reference proteome</keyword>
<dbReference type="InterPro" id="IPR007624">
    <property type="entry name" value="RNA_pol_sigma70_r3"/>
</dbReference>
<accession>A0A510HFA7</accession>
<keyword evidence="4" id="KW-0804">Transcription</keyword>
<dbReference type="PANTHER" id="PTHR30385">
    <property type="entry name" value="SIGMA FACTOR F FLAGELLAR"/>
    <property type="match status" value="1"/>
</dbReference>
<dbReference type="OrthoDB" id="2111981at2"/>
<dbReference type="GO" id="GO:0006352">
    <property type="term" value="P:DNA-templated transcription initiation"/>
    <property type="evidence" value="ECO:0007669"/>
    <property type="project" value="InterPro"/>
</dbReference>
<dbReference type="InterPro" id="IPR000943">
    <property type="entry name" value="RNA_pol_sigma70"/>
</dbReference>
<evidence type="ECO:0000313" key="6">
    <source>
        <dbReference type="EMBL" id="BBL78618.1"/>
    </source>
</evidence>
<evidence type="ECO:0000256" key="3">
    <source>
        <dbReference type="ARBA" id="ARBA00023125"/>
    </source>
</evidence>
<dbReference type="EMBL" id="AP019791">
    <property type="protein sequence ID" value="BBL78618.1"/>
    <property type="molecule type" value="Genomic_DNA"/>
</dbReference>
<dbReference type="RefSeq" id="WP_143526741.1">
    <property type="nucleotide sequence ID" value="NZ_AP019791.1"/>
</dbReference>
<dbReference type="Gene3D" id="1.10.10.10">
    <property type="entry name" value="Winged helix-like DNA-binding domain superfamily/Winged helix DNA-binding domain"/>
    <property type="match status" value="2"/>
</dbReference>
<dbReference type="NCBIfam" id="TIGR02937">
    <property type="entry name" value="sigma70-ECF"/>
    <property type="match status" value="1"/>
</dbReference>
<dbReference type="Pfam" id="PF04539">
    <property type="entry name" value="Sigma70_r3"/>
    <property type="match status" value="1"/>
</dbReference>
<dbReference type="InterPro" id="IPR036388">
    <property type="entry name" value="WH-like_DNA-bd_sf"/>
</dbReference>
<dbReference type="GO" id="GO:0003677">
    <property type="term" value="F:DNA binding"/>
    <property type="evidence" value="ECO:0007669"/>
    <property type="project" value="UniProtKB-KW"/>
</dbReference>
<evidence type="ECO:0000259" key="5">
    <source>
        <dbReference type="PROSITE" id="PS00715"/>
    </source>
</evidence>
<dbReference type="Pfam" id="PF04542">
    <property type="entry name" value="Sigma70_r2"/>
    <property type="match status" value="1"/>
</dbReference>
<keyword evidence="2" id="KW-0731">Sigma factor</keyword>
<keyword evidence="3" id="KW-0238">DNA-binding</keyword>
<feature type="domain" description="RNA polymerase sigma-70" evidence="5">
    <location>
        <begin position="58"/>
        <end position="71"/>
    </location>
</feature>
<evidence type="ECO:0000256" key="4">
    <source>
        <dbReference type="ARBA" id="ARBA00023163"/>
    </source>
</evidence>
<dbReference type="CDD" id="cd06171">
    <property type="entry name" value="Sigma70_r4"/>
    <property type="match status" value="1"/>
</dbReference>
<evidence type="ECO:0000256" key="2">
    <source>
        <dbReference type="ARBA" id="ARBA00023082"/>
    </source>
</evidence>
<dbReference type="Pfam" id="PF04545">
    <property type="entry name" value="Sigma70_r4"/>
    <property type="match status" value="1"/>
</dbReference>
<dbReference type="InterPro" id="IPR013325">
    <property type="entry name" value="RNA_pol_sigma_r2"/>
</dbReference>
<evidence type="ECO:0000313" key="7">
    <source>
        <dbReference type="Proteomes" id="UP000318065"/>
    </source>
</evidence>
<dbReference type="InterPro" id="IPR007627">
    <property type="entry name" value="RNA_pol_sigma70_r2"/>
</dbReference>
<dbReference type="PRINTS" id="PR00046">
    <property type="entry name" value="SIGMA70FCT"/>
</dbReference>
<proteinExistence type="predicted"/>
<dbReference type="GO" id="GO:0016987">
    <property type="term" value="F:sigma factor activity"/>
    <property type="evidence" value="ECO:0007669"/>
    <property type="project" value="UniProtKB-KW"/>
</dbReference>
<reference evidence="6" key="1">
    <citation type="journal article" date="2019" name="Microbiol. Resour. Announc.">
        <title>Complete Genome Sequence of Rubrobacter xylanophilus Strain AA3-22, Isolated from Arima Onsen in Japan.</title>
        <authorList>
            <person name="Tomariguchi N."/>
            <person name="Miyazaki K."/>
        </authorList>
    </citation>
    <scope>NUCLEOTIDE SEQUENCE [LARGE SCALE GENOMIC DNA]</scope>
    <source>
        <strain evidence="6">AA3-22</strain>
    </source>
</reference>
<dbReference type="Proteomes" id="UP000318065">
    <property type="component" value="Chromosome"/>
</dbReference>
<name>A0A510HFA7_9ACTN</name>
<dbReference type="SUPFAM" id="SSF88659">
    <property type="entry name" value="Sigma3 and sigma4 domains of RNA polymerase sigma factors"/>
    <property type="match status" value="2"/>
</dbReference>
<keyword evidence="1" id="KW-0805">Transcription regulation</keyword>
<dbReference type="InterPro" id="IPR007630">
    <property type="entry name" value="RNA_pol_sigma70_r4"/>
</dbReference>
<dbReference type="Gene3D" id="1.20.120.1810">
    <property type="match status" value="1"/>
</dbReference>
<dbReference type="InterPro" id="IPR014284">
    <property type="entry name" value="RNA_pol_sigma-70_dom"/>
</dbReference>
<dbReference type="PANTHER" id="PTHR30385:SF4">
    <property type="entry name" value="RNA POLYMERASE SIGMA-E FACTOR"/>
    <property type="match status" value="1"/>
</dbReference>
<dbReference type="InterPro" id="IPR013324">
    <property type="entry name" value="RNA_pol_sigma_r3/r4-like"/>
</dbReference>